<evidence type="ECO:0000313" key="2">
    <source>
        <dbReference type="Proteomes" id="UP000271087"/>
    </source>
</evidence>
<proteinExistence type="predicted"/>
<evidence type="ECO:0000313" key="1">
    <source>
        <dbReference type="EMBL" id="VDN00626.1"/>
    </source>
</evidence>
<gene>
    <name evidence="1" type="ORF">NOO_LOCUS13193</name>
</gene>
<name>A0A182EYD7_ONCOC</name>
<accession>A0A182EYD7</accession>
<evidence type="ECO:0000313" key="3">
    <source>
        <dbReference type="WBParaSite" id="nOo.2.0.1.t13193-RA"/>
    </source>
</evidence>
<reference evidence="1 2" key="2">
    <citation type="submission" date="2018-08" db="EMBL/GenBank/DDBJ databases">
        <authorList>
            <person name="Laetsch R D."/>
            <person name="Stevens L."/>
            <person name="Kumar S."/>
            <person name="Blaxter L. M."/>
        </authorList>
    </citation>
    <scope>NUCLEOTIDE SEQUENCE [LARGE SCALE GENOMIC DNA]</scope>
</reference>
<sequence>MILFVALPCASQSDESESGDYDRNDYYHIVKRGFGDTGEEIGDDG</sequence>
<dbReference type="EMBL" id="UYRW01013993">
    <property type="protein sequence ID" value="VDN00626.1"/>
    <property type="molecule type" value="Genomic_DNA"/>
</dbReference>
<dbReference type="Proteomes" id="UP000271087">
    <property type="component" value="Unassembled WGS sequence"/>
</dbReference>
<reference evidence="3" key="1">
    <citation type="submission" date="2016-06" db="UniProtKB">
        <authorList>
            <consortium name="WormBaseParasite"/>
        </authorList>
    </citation>
    <scope>IDENTIFICATION</scope>
</reference>
<dbReference type="AlphaFoldDB" id="A0A182EYD7"/>
<protein>
    <submittedName>
        <fullName evidence="3">Bravo_FIGEY domain-containing protein</fullName>
    </submittedName>
</protein>
<organism evidence="3">
    <name type="scientific">Onchocerca ochengi</name>
    <name type="common">Filarial nematode worm</name>
    <dbReference type="NCBI Taxonomy" id="42157"/>
    <lineage>
        <taxon>Eukaryota</taxon>
        <taxon>Metazoa</taxon>
        <taxon>Ecdysozoa</taxon>
        <taxon>Nematoda</taxon>
        <taxon>Chromadorea</taxon>
        <taxon>Rhabditida</taxon>
        <taxon>Spirurina</taxon>
        <taxon>Spiruromorpha</taxon>
        <taxon>Filarioidea</taxon>
        <taxon>Onchocercidae</taxon>
        <taxon>Onchocerca</taxon>
    </lineage>
</organism>
<dbReference type="WBParaSite" id="nOo.2.0.1.t13193-RA">
    <property type="protein sequence ID" value="nOo.2.0.1.t13193-RA"/>
    <property type="gene ID" value="nOo.2.0.1.g13193"/>
</dbReference>
<keyword evidence="2" id="KW-1185">Reference proteome</keyword>